<protein>
    <submittedName>
        <fullName evidence="2">Uncharacterized protein</fullName>
    </submittedName>
</protein>
<name>A0A7X0SD03_9CLOT</name>
<evidence type="ECO:0000256" key="1">
    <source>
        <dbReference type="SAM" id="Phobius"/>
    </source>
</evidence>
<keyword evidence="1" id="KW-0812">Transmembrane</keyword>
<dbReference type="EMBL" id="JACKWY010000002">
    <property type="protein sequence ID" value="MBB6713977.1"/>
    <property type="molecule type" value="Genomic_DNA"/>
</dbReference>
<reference evidence="2 3" key="1">
    <citation type="submission" date="2020-08" db="EMBL/GenBank/DDBJ databases">
        <title>Clostridia isolated from Swiss meat.</title>
        <authorList>
            <person name="Wambui J."/>
            <person name="Stevens M.J.A."/>
            <person name="Stephan R."/>
        </authorList>
    </citation>
    <scope>NUCLEOTIDE SEQUENCE [LARGE SCALE GENOMIC DNA]</scope>
    <source>
        <strain evidence="2 3">CM001</strain>
    </source>
</reference>
<sequence>MKLNKKIIILTILIIGVAWIYNIVIFMGSQTEKPLFFRQQSDISEDRAIDIKYLEKIQIEDPIVKVVFPELSTEGIRWQSGKSIGENNIVYKSMIIFLSDMEMSSNVDISKIVEDGDITITKMIYKTQSGKEGEINLGKITISKKFVFEEKYKILEQIGLEGSSDNSGKNIYKVKDDLQIIGFEGENLENINRLFDVYINGEKLEHINLPVKIARNRPIEVYYEQKKGLKEEDFDVEQYNMELKLKCSDPEGTIDYIITDLKIDIGGIYRVTKPSFIKKLNDRLERN</sequence>
<proteinExistence type="predicted"/>
<comment type="caution">
    <text evidence="2">The sequence shown here is derived from an EMBL/GenBank/DDBJ whole genome shotgun (WGS) entry which is preliminary data.</text>
</comment>
<evidence type="ECO:0000313" key="2">
    <source>
        <dbReference type="EMBL" id="MBB6713977.1"/>
    </source>
</evidence>
<dbReference type="Proteomes" id="UP000585258">
    <property type="component" value="Unassembled WGS sequence"/>
</dbReference>
<dbReference type="RefSeq" id="WP_185163678.1">
    <property type="nucleotide sequence ID" value="NZ_JACKWY010000002.1"/>
</dbReference>
<keyword evidence="1" id="KW-1133">Transmembrane helix</keyword>
<evidence type="ECO:0000313" key="3">
    <source>
        <dbReference type="Proteomes" id="UP000585258"/>
    </source>
</evidence>
<keyword evidence="1" id="KW-0472">Membrane</keyword>
<gene>
    <name evidence="2" type="ORF">H7E68_04405</name>
</gene>
<organism evidence="2 3">
    <name type="scientific">Clostridium gasigenes</name>
    <dbReference type="NCBI Taxonomy" id="94869"/>
    <lineage>
        <taxon>Bacteria</taxon>
        <taxon>Bacillati</taxon>
        <taxon>Bacillota</taxon>
        <taxon>Clostridia</taxon>
        <taxon>Eubacteriales</taxon>
        <taxon>Clostridiaceae</taxon>
        <taxon>Clostridium</taxon>
    </lineage>
</organism>
<feature type="transmembrane region" description="Helical" evidence="1">
    <location>
        <begin position="7"/>
        <end position="28"/>
    </location>
</feature>
<accession>A0A7X0SD03</accession>
<dbReference type="AlphaFoldDB" id="A0A7X0SD03"/>